<dbReference type="PANTHER" id="PTHR14269">
    <property type="entry name" value="CDP-DIACYLGLYCEROL--GLYCEROL-3-PHOSPHATE 3-PHOSPHATIDYLTRANSFERASE-RELATED"/>
    <property type="match status" value="1"/>
</dbReference>
<evidence type="ECO:0000256" key="8">
    <source>
        <dbReference type="ARBA" id="ARBA00023209"/>
    </source>
</evidence>
<keyword evidence="7 11" id="KW-0472">Membrane</keyword>
<evidence type="ECO:0000256" key="4">
    <source>
        <dbReference type="ARBA" id="ARBA00022692"/>
    </source>
</evidence>
<evidence type="ECO:0000313" key="13">
    <source>
        <dbReference type="Proteomes" id="UP000236544"/>
    </source>
</evidence>
<dbReference type="GO" id="GO:0032049">
    <property type="term" value="P:cardiolipin biosynthetic process"/>
    <property type="evidence" value="ECO:0007669"/>
    <property type="project" value="TreeGrafter"/>
</dbReference>
<dbReference type="Proteomes" id="UP000236544">
    <property type="component" value="Unassembled WGS sequence"/>
</dbReference>
<keyword evidence="5 11" id="KW-1133">Transmembrane helix</keyword>
<evidence type="ECO:0000256" key="5">
    <source>
        <dbReference type="ARBA" id="ARBA00022989"/>
    </source>
</evidence>
<dbReference type="InterPro" id="IPR000462">
    <property type="entry name" value="CDP-OH_P_trans"/>
</dbReference>
<organism evidence="12 13">
    <name type="scientific">Lachancea quebecensis</name>
    <dbReference type="NCBI Taxonomy" id="1654605"/>
    <lineage>
        <taxon>Eukaryota</taxon>
        <taxon>Fungi</taxon>
        <taxon>Dikarya</taxon>
        <taxon>Ascomycota</taxon>
        <taxon>Saccharomycotina</taxon>
        <taxon>Saccharomycetes</taxon>
        <taxon>Saccharomycetales</taxon>
        <taxon>Saccharomycetaceae</taxon>
        <taxon>Lachancea</taxon>
    </lineage>
</organism>
<keyword evidence="6" id="KW-0443">Lipid metabolism</keyword>
<gene>
    <name evidence="12" type="ORF">LAQU0_S08e01816g</name>
</gene>
<dbReference type="EMBL" id="LN890539">
    <property type="protein sequence ID" value="CUS23086.1"/>
    <property type="molecule type" value="Genomic_DNA"/>
</dbReference>
<keyword evidence="13" id="KW-1185">Reference proteome</keyword>
<dbReference type="OrthoDB" id="10020554at2759"/>
<sequence length="257" mass="28649">MLVRPGIFAGQKLPILCRSTAIRYNSTTPSAPQKMRSVLSSIHTIPNMLTISRIAAAPLIGHYIMTNNLVPALGLFSYSCLTDFLDGYVARKYNMRSVAGTVLDPMADKILMLVTTVSLACPGGPQVIPIPLASLIIGRDVLLALSAIYYRIASLQHTYGKATWKCFWDVFRYPSAEVRPTKISKWNTFLQMIYLGWAVATMIFQTRGENEEDEPERTNIYQRAFGWLGYVVGCTTVLSGASYVFSKNAVKYLKKVR</sequence>
<dbReference type="GO" id="GO:0005739">
    <property type="term" value="C:mitochondrion"/>
    <property type="evidence" value="ECO:0007669"/>
    <property type="project" value="TreeGrafter"/>
</dbReference>
<evidence type="ECO:0000256" key="2">
    <source>
        <dbReference type="ARBA" id="ARBA00022516"/>
    </source>
</evidence>
<keyword evidence="3 10" id="KW-0808">Transferase</keyword>
<dbReference type="GO" id="GO:0016020">
    <property type="term" value="C:membrane"/>
    <property type="evidence" value="ECO:0007669"/>
    <property type="project" value="UniProtKB-SubCell"/>
</dbReference>
<dbReference type="PANTHER" id="PTHR14269:SF60">
    <property type="entry name" value="CARDIOLIPIN SYNTHASE (CMP-FORMING)"/>
    <property type="match status" value="1"/>
</dbReference>
<dbReference type="InterPro" id="IPR043130">
    <property type="entry name" value="CDP-OH_PTrfase_TM_dom"/>
</dbReference>
<comment type="similarity">
    <text evidence="10">Belongs to the CDP-alcohol phosphatidyltransferase class-I family.</text>
</comment>
<evidence type="ECO:0000256" key="3">
    <source>
        <dbReference type="ARBA" id="ARBA00022679"/>
    </source>
</evidence>
<evidence type="ECO:0000256" key="1">
    <source>
        <dbReference type="ARBA" id="ARBA00004141"/>
    </source>
</evidence>
<keyword evidence="4 11" id="KW-0812">Transmembrane</keyword>
<keyword evidence="8" id="KW-0594">Phospholipid biosynthesis</keyword>
<accession>A0A0P1KTE6</accession>
<protein>
    <submittedName>
        <fullName evidence="12">LAQU0S08e01816g1_1</fullName>
    </submittedName>
</protein>
<proteinExistence type="inferred from homology"/>
<dbReference type="InterPro" id="IPR050324">
    <property type="entry name" value="CDP-alcohol_PTase-I"/>
</dbReference>
<name>A0A0P1KTE6_9SACH</name>
<dbReference type="PROSITE" id="PS00379">
    <property type="entry name" value="CDP_ALCOHOL_P_TRANSF"/>
    <property type="match status" value="1"/>
</dbReference>
<evidence type="ECO:0000256" key="9">
    <source>
        <dbReference type="ARBA" id="ARBA00023264"/>
    </source>
</evidence>
<keyword evidence="2" id="KW-0444">Lipid biosynthesis</keyword>
<feature type="transmembrane region" description="Helical" evidence="11">
    <location>
        <begin position="224"/>
        <end position="245"/>
    </location>
</feature>
<comment type="subcellular location">
    <subcellularLocation>
        <location evidence="1">Membrane</location>
        <topology evidence="1">Multi-pass membrane protein</topology>
    </subcellularLocation>
</comment>
<evidence type="ECO:0000256" key="6">
    <source>
        <dbReference type="ARBA" id="ARBA00023098"/>
    </source>
</evidence>
<reference evidence="13" key="1">
    <citation type="submission" date="2015-10" db="EMBL/GenBank/DDBJ databases">
        <authorList>
            <person name="Devillers H."/>
        </authorList>
    </citation>
    <scope>NUCLEOTIDE SEQUENCE [LARGE SCALE GENOMIC DNA]</scope>
</reference>
<evidence type="ECO:0000256" key="11">
    <source>
        <dbReference type="SAM" id="Phobius"/>
    </source>
</evidence>
<dbReference type="Gene3D" id="1.20.120.1760">
    <property type="match status" value="1"/>
</dbReference>
<dbReference type="InterPro" id="IPR048254">
    <property type="entry name" value="CDP_ALCOHOL_P_TRANSF_CS"/>
</dbReference>
<evidence type="ECO:0000256" key="10">
    <source>
        <dbReference type="RuleBase" id="RU003750"/>
    </source>
</evidence>
<keyword evidence="9" id="KW-1208">Phospholipid metabolism</keyword>
<evidence type="ECO:0000313" key="12">
    <source>
        <dbReference type="EMBL" id="CUS23086.1"/>
    </source>
</evidence>
<evidence type="ECO:0000256" key="7">
    <source>
        <dbReference type="ARBA" id="ARBA00023136"/>
    </source>
</evidence>
<dbReference type="FunFam" id="1.20.120.1760:FF:000017">
    <property type="entry name" value="Phosphatidyl synthase"/>
    <property type="match status" value="1"/>
</dbReference>
<dbReference type="GO" id="GO:0043337">
    <property type="term" value="F:cardiolipin synthase (CMP-forming)"/>
    <property type="evidence" value="ECO:0007669"/>
    <property type="project" value="TreeGrafter"/>
</dbReference>
<dbReference type="Pfam" id="PF01066">
    <property type="entry name" value="CDP-OH_P_transf"/>
    <property type="match status" value="1"/>
</dbReference>
<dbReference type="AlphaFoldDB" id="A0A0P1KTE6"/>